<name>A0A4S8LQH4_DENBC</name>
<evidence type="ECO:0000313" key="3">
    <source>
        <dbReference type="Proteomes" id="UP000297245"/>
    </source>
</evidence>
<sequence length="166" mass="18565">MPDGSQYKNYFSTCQSNQNFTLPNNLQKDICNQNISIPDYIYSGIGGFQWVDGSWNYDTQKHALQKRRNQKNNQLRARAFTVTREDTPEGHTHRKEAAMVAGHPIPTRNNPPQQISDLGNLIPRSRNSVLANVDLISVPMGNDAGPDSILPPPYDSESTPVANTVR</sequence>
<dbReference type="AlphaFoldDB" id="A0A4S8LQH4"/>
<evidence type="ECO:0000313" key="2">
    <source>
        <dbReference type="EMBL" id="THU91679.1"/>
    </source>
</evidence>
<feature type="region of interest" description="Disordered" evidence="1">
    <location>
        <begin position="142"/>
        <end position="166"/>
    </location>
</feature>
<protein>
    <submittedName>
        <fullName evidence="2">Uncharacterized protein</fullName>
    </submittedName>
</protein>
<dbReference type="Proteomes" id="UP000297245">
    <property type="component" value="Unassembled WGS sequence"/>
</dbReference>
<evidence type="ECO:0000256" key="1">
    <source>
        <dbReference type="SAM" id="MobiDB-lite"/>
    </source>
</evidence>
<accession>A0A4S8LQH4</accession>
<gene>
    <name evidence="2" type="ORF">K435DRAFT_801072</name>
</gene>
<dbReference type="EMBL" id="ML179300">
    <property type="protein sequence ID" value="THU91679.1"/>
    <property type="molecule type" value="Genomic_DNA"/>
</dbReference>
<feature type="compositionally biased region" description="Polar residues" evidence="1">
    <location>
        <begin position="156"/>
        <end position="166"/>
    </location>
</feature>
<keyword evidence="3" id="KW-1185">Reference proteome</keyword>
<reference evidence="2 3" key="1">
    <citation type="journal article" date="2019" name="Nat. Ecol. Evol.">
        <title>Megaphylogeny resolves global patterns of mushroom evolution.</title>
        <authorList>
            <person name="Varga T."/>
            <person name="Krizsan K."/>
            <person name="Foldi C."/>
            <person name="Dima B."/>
            <person name="Sanchez-Garcia M."/>
            <person name="Sanchez-Ramirez S."/>
            <person name="Szollosi G.J."/>
            <person name="Szarkandi J.G."/>
            <person name="Papp V."/>
            <person name="Albert L."/>
            <person name="Andreopoulos W."/>
            <person name="Angelini C."/>
            <person name="Antonin V."/>
            <person name="Barry K.W."/>
            <person name="Bougher N.L."/>
            <person name="Buchanan P."/>
            <person name="Buyck B."/>
            <person name="Bense V."/>
            <person name="Catcheside P."/>
            <person name="Chovatia M."/>
            <person name="Cooper J."/>
            <person name="Damon W."/>
            <person name="Desjardin D."/>
            <person name="Finy P."/>
            <person name="Geml J."/>
            <person name="Haridas S."/>
            <person name="Hughes K."/>
            <person name="Justo A."/>
            <person name="Karasinski D."/>
            <person name="Kautmanova I."/>
            <person name="Kiss B."/>
            <person name="Kocsube S."/>
            <person name="Kotiranta H."/>
            <person name="LaButti K.M."/>
            <person name="Lechner B.E."/>
            <person name="Liimatainen K."/>
            <person name="Lipzen A."/>
            <person name="Lukacs Z."/>
            <person name="Mihaltcheva S."/>
            <person name="Morgado L.N."/>
            <person name="Niskanen T."/>
            <person name="Noordeloos M.E."/>
            <person name="Ohm R.A."/>
            <person name="Ortiz-Santana B."/>
            <person name="Ovrebo C."/>
            <person name="Racz N."/>
            <person name="Riley R."/>
            <person name="Savchenko A."/>
            <person name="Shiryaev A."/>
            <person name="Soop K."/>
            <person name="Spirin V."/>
            <person name="Szebenyi C."/>
            <person name="Tomsovsky M."/>
            <person name="Tulloss R.E."/>
            <person name="Uehling J."/>
            <person name="Grigoriev I.V."/>
            <person name="Vagvolgyi C."/>
            <person name="Papp T."/>
            <person name="Martin F.M."/>
            <person name="Miettinen O."/>
            <person name="Hibbett D.S."/>
            <person name="Nagy L.G."/>
        </authorList>
    </citation>
    <scope>NUCLEOTIDE SEQUENCE [LARGE SCALE GENOMIC DNA]</scope>
    <source>
        <strain evidence="2 3">CBS 962.96</strain>
    </source>
</reference>
<organism evidence="2 3">
    <name type="scientific">Dendrothele bispora (strain CBS 962.96)</name>
    <dbReference type="NCBI Taxonomy" id="1314807"/>
    <lineage>
        <taxon>Eukaryota</taxon>
        <taxon>Fungi</taxon>
        <taxon>Dikarya</taxon>
        <taxon>Basidiomycota</taxon>
        <taxon>Agaricomycotina</taxon>
        <taxon>Agaricomycetes</taxon>
        <taxon>Agaricomycetidae</taxon>
        <taxon>Agaricales</taxon>
        <taxon>Agaricales incertae sedis</taxon>
        <taxon>Dendrothele</taxon>
    </lineage>
</organism>
<proteinExistence type="predicted"/>